<dbReference type="HAMAP" id="MF_01384">
    <property type="entry name" value="UreD"/>
    <property type="match status" value="1"/>
</dbReference>
<protein>
    <recommendedName>
        <fullName evidence="3">Urease accessory protein UreD</fullName>
    </recommendedName>
</protein>
<dbReference type="PANTHER" id="PTHR33643:SF1">
    <property type="entry name" value="UREASE ACCESSORY PROTEIN D"/>
    <property type="match status" value="1"/>
</dbReference>
<dbReference type="GO" id="GO:0016151">
    <property type="term" value="F:nickel cation binding"/>
    <property type="evidence" value="ECO:0007669"/>
    <property type="project" value="UniProtKB-UniRule"/>
</dbReference>
<proteinExistence type="inferred from homology"/>
<evidence type="ECO:0000256" key="2">
    <source>
        <dbReference type="ARBA" id="ARBA00023186"/>
    </source>
</evidence>
<dbReference type="KEGG" id="mon:G8E03_10725"/>
<comment type="subunit">
    <text evidence="3">UreD, UreF and UreG form a complex that acts as a GTP-hydrolysis-dependent molecular chaperone, activating the urease apoprotein by helping to assemble the nickel containing metallocenter of UreC. The UreE protein probably delivers the nickel.</text>
</comment>
<reference evidence="4 5" key="1">
    <citation type="submission" date="2020-03" db="EMBL/GenBank/DDBJ databases">
        <title>Complete genome sequence of Monaibacterium sp. ALG8 with diverse plasmids.</title>
        <authorList>
            <person name="Sun C."/>
        </authorList>
    </citation>
    <scope>NUCLEOTIDE SEQUENCE [LARGE SCALE GENOMIC DNA]</scope>
    <source>
        <strain evidence="4 5">ALG8</strain>
    </source>
</reference>
<comment type="function">
    <text evidence="3">Required for maturation of urease via the functional incorporation of the urease nickel metallocenter.</text>
</comment>
<sequence>MQQLRHLADSPPDSPIVPHQRARGLARVGFGPEGRLTALRQQGSGKVMLPRTHGAMPEAVFVNTCGGVTGGDRFRWELSVGQGASATGTTQAAERLYRASGGRGRIETVLTAAAGATLHWLPMETILFERCAVDRRIEIDLSGDATFLGVEALVLGRAAMGETLTHAHFADHWRIRRDGKLVQAEAFRLSGDLREVLSGPATLRDIRAVATIILSAPDAADRLEPLRTRLPQTVTCGASTWNGQLIVRLHAADYRPLKAALIEILTWLRGAPLPRVWNM</sequence>
<dbReference type="PANTHER" id="PTHR33643">
    <property type="entry name" value="UREASE ACCESSORY PROTEIN D"/>
    <property type="match status" value="1"/>
</dbReference>
<organism evidence="4 5">
    <name type="scientific">Pontivivens nitratireducens</name>
    <dbReference type="NCBI Taxonomy" id="2758038"/>
    <lineage>
        <taxon>Bacteria</taxon>
        <taxon>Pseudomonadati</taxon>
        <taxon>Pseudomonadota</taxon>
        <taxon>Alphaproteobacteria</taxon>
        <taxon>Rhodobacterales</taxon>
        <taxon>Paracoccaceae</taxon>
        <taxon>Pontivivens</taxon>
    </lineage>
</organism>
<dbReference type="InterPro" id="IPR002669">
    <property type="entry name" value="UreD"/>
</dbReference>
<comment type="subcellular location">
    <subcellularLocation>
        <location evidence="3">Cytoplasm</location>
    </subcellularLocation>
</comment>
<keyword evidence="2 3" id="KW-0143">Chaperone</keyword>
<dbReference type="GO" id="GO:0005737">
    <property type="term" value="C:cytoplasm"/>
    <property type="evidence" value="ECO:0007669"/>
    <property type="project" value="UniProtKB-SubCell"/>
</dbReference>
<dbReference type="RefSeq" id="WP_166191518.1">
    <property type="nucleotide sequence ID" value="NZ_CP049811.1"/>
</dbReference>
<dbReference type="Pfam" id="PF01774">
    <property type="entry name" value="UreD"/>
    <property type="match status" value="1"/>
</dbReference>
<keyword evidence="5" id="KW-1185">Reference proteome</keyword>
<evidence type="ECO:0000256" key="3">
    <source>
        <dbReference type="HAMAP-Rule" id="MF_01384"/>
    </source>
</evidence>
<evidence type="ECO:0000313" key="5">
    <source>
        <dbReference type="Proteomes" id="UP000500791"/>
    </source>
</evidence>
<dbReference type="Proteomes" id="UP000500791">
    <property type="component" value="Chromosome"/>
</dbReference>
<name>A0A6G7VM82_9RHOB</name>
<comment type="similarity">
    <text evidence="1 3">Belongs to the UreD family.</text>
</comment>
<keyword evidence="3" id="KW-0963">Cytoplasm</keyword>
<accession>A0A6G7VM82</accession>
<dbReference type="EMBL" id="CP049811">
    <property type="protein sequence ID" value="QIK41203.1"/>
    <property type="molecule type" value="Genomic_DNA"/>
</dbReference>
<gene>
    <name evidence="3" type="primary">ureD</name>
    <name evidence="4" type="ORF">G8E03_10725</name>
</gene>
<evidence type="ECO:0000256" key="1">
    <source>
        <dbReference type="ARBA" id="ARBA00007177"/>
    </source>
</evidence>
<evidence type="ECO:0000313" key="4">
    <source>
        <dbReference type="EMBL" id="QIK41203.1"/>
    </source>
</evidence>
<keyword evidence="3" id="KW-0996">Nickel insertion</keyword>
<dbReference type="AlphaFoldDB" id="A0A6G7VM82"/>